<sequence>MIKLNLLPKNLRKRVEPGWWRLVAVLFPLATFAVVALVHTSTLGQIRTLESERDQLKLEVEVLRPFIQKQAELNRRKAELEEVIAVARQIEERFIPWSDHLARLINQIPRENDQFRVALATIAAQPVPPQTQEAYMAQGLYDRKPVRVEFRVEGEALEEEALIRFVQAFETSPAFGINFHRSSRDEQGMLRFNATIGLVAPTEEGGEARAQ</sequence>
<name>F2NQQ6_MARHT</name>
<evidence type="ECO:0000313" key="3">
    <source>
        <dbReference type="Proteomes" id="UP000007030"/>
    </source>
</evidence>
<gene>
    <name evidence="2" type="ordered locus">Marky_1535</name>
</gene>
<dbReference type="PANTHER" id="PTHR40278:SF1">
    <property type="entry name" value="DNA UTILIZATION PROTEIN HOFN"/>
    <property type="match status" value="1"/>
</dbReference>
<dbReference type="eggNOG" id="COG3166">
    <property type="taxonomic scope" value="Bacteria"/>
</dbReference>
<dbReference type="InterPro" id="IPR052534">
    <property type="entry name" value="Extracell_DNA_Util/SecSys_Comp"/>
</dbReference>
<dbReference type="HOGENOM" id="CLU_1228265_0_0_0"/>
<dbReference type="Proteomes" id="UP000007030">
    <property type="component" value="Chromosome"/>
</dbReference>
<evidence type="ECO:0000259" key="1">
    <source>
        <dbReference type="Pfam" id="PF18222"/>
    </source>
</evidence>
<evidence type="ECO:0000313" key="2">
    <source>
        <dbReference type="EMBL" id="AEB12270.1"/>
    </source>
</evidence>
<keyword evidence="3" id="KW-1185">Reference proteome</keyword>
<accession>F2NQQ6</accession>
<reference evidence="2 3" key="1">
    <citation type="journal article" date="2012" name="Stand. Genomic Sci.">
        <title>Complete genome sequence of the aerobic, heterotroph Marinithermus hydrothermalis type strain (T1(T)) from a deep-sea hydrothermal vent chimney.</title>
        <authorList>
            <person name="Copeland A."/>
            <person name="Gu W."/>
            <person name="Yasawong M."/>
            <person name="Lapidus A."/>
            <person name="Lucas S."/>
            <person name="Deshpande S."/>
            <person name="Pagani I."/>
            <person name="Tapia R."/>
            <person name="Cheng J.F."/>
            <person name="Goodwin L.A."/>
            <person name="Pitluck S."/>
            <person name="Liolios K."/>
            <person name="Ivanova N."/>
            <person name="Mavromatis K."/>
            <person name="Mikhailova N."/>
            <person name="Pati A."/>
            <person name="Chen A."/>
            <person name="Palaniappan K."/>
            <person name="Land M."/>
            <person name="Pan C."/>
            <person name="Brambilla E.M."/>
            <person name="Rohde M."/>
            <person name="Tindall B.J."/>
            <person name="Sikorski J."/>
            <person name="Goker M."/>
            <person name="Detter J.C."/>
            <person name="Bristow J."/>
            <person name="Eisen J.A."/>
            <person name="Markowitz V."/>
            <person name="Hugenholtz P."/>
            <person name="Kyrpides N.C."/>
            <person name="Klenk H.P."/>
            <person name="Woyke T."/>
        </authorList>
    </citation>
    <scope>NUCLEOTIDE SEQUENCE [LARGE SCALE GENOMIC DNA]</scope>
    <source>
        <strain evidence="3">DSM 14884 / JCM 11576 / T1</strain>
    </source>
</reference>
<proteinExistence type="predicted"/>
<organism evidence="2 3">
    <name type="scientific">Marinithermus hydrothermalis (strain DSM 14884 / JCM 11576 / T1)</name>
    <dbReference type="NCBI Taxonomy" id="869210"/>
    <lineage>
        <taxon>Bacteria</taxon>
        <taxon>Thermotogati</taxon>
        <taxon>Deinococcota</taxon>
        <taxon>Deinococci</taxon>
        <taxon>Thermales</taxon>
        <taxon>Thermaceae</taxon>
        <taxon>Marinithermus</taxon>
    </lineage>
</organism>
<dbReference type="AlphaFoldDB" id="F2NQQ6"/>
<dbReference type="OrthoDB" id="32149at2"/>
<dbReference type="KEGG" id="mhd:Marky_1535"/>
<dbReference type="PANTHER" id="PTHR40278">
    <property type="entry name" value="DNA UTILIZATION PROTEIN HOFN"/>
    <property type="match status" value="1"/>
</dbReference>
<dbReference type="Pfam" id="PF18222">
    <property type="entry name" value="PilN_bio_d"/>
    <property type="match status" value="1"/>
</dbReference>
<dbReference type="EMBL" id="CP002630">
    <property type="protein sequence ID" value="AEB12270.1"/>
    <property type="molecule type" value="Genomic_DNA"/>
</dbReference>
<dbReference type="Gene3D" id="3.30.70.2830">
    <property type="match status" value="1"/>
</dbReference>
<protein>
    <submittedName>
        <fullName evidence="2">Fimbrial assembly family protein</fullName>
    </submittedName>
</protein>
<dbReference type="InterPro" id="IPR040888">
    <property type="entry name" value="PilN_bio_d"/>
</dbReference>
<dbReference type="RefSeq" id="WP_013704317.1">
    <property type="nucleotide sequence ID" value="NC_015387.1"/>
</dbReference>
<dbReference type="STRING" id="869210.Marky_1535"/>
<feature type="domain" description="PilN biogenesis protein dimerization" evidence="1">
    <location>
        <begin position="97"/>
        <end position="200"/>
    </location>
</feature>